<evidence type="ECO:0000313" key="2">
    <source>
        <dbReference type="Proteomes" id="UP000215289"/>
    </source>
</evidence>
<reference evidence="1 2" key="1">
    <citation type="submission" date="2018-08" db="EMBL/GenBank/DDBJ databases">
        <title>Draft genome sequences of two Aspergillus turcosus clinical strains isolated from bronchoalveolar lavage fluid: one azole-susceptible and the other azole-resistant.</title>
        <authorList>
            <person name="Parent-Michaud M."/>
            <person name="Dufresne P.J."/>
            <person name="Fournier E."/>
            <person name="Martineau C."/>
            <person name="Moreira S."/>
            <person name="Perkins V."/>
            <person name="De Repentigny L."/>
            <person name="Dufresne S.F."/>
        </authorList>
    </citation>
    <scope>NUCLEOTIDE SEQUENCE [LARGE SCALE GENOMIC DNA]</scope>
    <source>
        <strain evidence="1">HMR AF 1038</strain>
    </source>
</reference>
<dbReference type="EMBL" id="NIDN02000017">
    <property type="protein sequence ID" value="RLM00327.1"/>
    <property type="molecule type" value="Genomic_DNA"/>
</dbReference>
<dbReference type="OrthoDB" id="341259at2759"/>
<dbReference type="AlphaFoldDB" id="A0A3R7JK74"/>
<dbReference type="Proteomes" id="UP000215289">
    <property type="component" value="Unassembled WGS sequence"/>
</dbReference>
<protein>
    <submittedName>
        <fullName evidence="1">Uncharacterized protein</fullName>
    </submittedName>
</protein>
<name>A0A3R7JK74_9EURO</name>
<sequence length="338" mass="37281">MAQTPLVHQISVETVKNGIGESYATLKDLQKRLQQISMSESSTIRRMRWVQHKSSLEEIDDRIKGQCAMLHSLVSLAQMEMMLAMCSQNPQLLKICSSIAGEMARDTVNRQDLPLLLTPTEPAPTVDSRPAAYREETMRALGGNSVALVNLLDGSFPAPGVWNKRQQNSSSTGSSIGSSGASPATSIFSSLNKCHKQSIKVSKGLFSKFNSPIFKQSKGSRIECSEPDCAGATSSQTRVLPSAFFRRVFPRLASMQGVRVRYNLNTYRMVPEGSDAIRYVKHGNLDKLKMCISSREATPWDTAPDGWSLLHVDLSSYLFTNSNANISRPPSMQGNYRP</sequence>
<gene>
    <name evidence="1" type="ORF">CFD26_107856</name>
</gene>
<organism evidence="1 2">
    <name type="scientific">Aspergillus turcosus</name>
    <dbReference type="NCBI Taxonomy" id="1245748"/>
    <lineage>
        <taxon>Eukaryota</taxon>
        <taxon>Fungi</taxon>
        <taxon>Dikarya</taxon>
        <taxon>Ascomycota</taxon>
        <taxon>Pezizomycotina</taxon>
        <taxon>Eurotiomycetes</taxon>
        <taxon>Eurotiomycetidae</taxon>
        <taxon>Eurotiales</taxon>
        <taxon>Aspergillaceae</taxon>
        <taxon>Aspergillus</taxon>
        <taxon>Aspergillus subgen. Fumigati</taxon>
    </lineage>
</organism>
<evidence type="ECO:0000313" key="1">
    <source>
        <dbReference type="EMBL" id="RLM00327.1"/>
    </source>
</evidence>
<proteinExistence type="predicted"/>
<comment type="caution">
    <text evidence="1">The sequence shown here is derived from an EMBL/GenBank/DDBJ whole genome shotgun (WGS) entry which is preliminary data.</text>
</comment>
<keyword evidence="2" id="KW-1185">Reference proteome</keyword>
<accession>A0A3R7JK74</accession>
<dbReference type="STRING" id="1245748.A0A3R7JK74"/>